<feature type="transmembrane region" description="Helical" evidence="5">
    <location>
        <begin position="21"/>
        <end position="45"/>
    </location>
</feature>
<dbReference type="GO" id="GO:0005886">
    <property type="term" value="C:plasma membrane"/>
    <property type="evidence" value="ECO:0007669"/>
    <property type="project" value="UniProtKB-SubCell"/>
</dbReference>
<gene>
    <name evidence="7" type="ORF">I7412_09495</name>
</gene>
<accession>A0A937RHD8</accession>
<dbReference type="PANTHER" id="PTHR42718">
    <property type="entry name" value="MAJOR FACILITATOR SUPERFAMILY MULTIDRUG TRANSPORTER MFSC"/>
    <property type="match status" value="1"/>
</dbReference>
<dbReference type="Gene3D" id="1.20.1720.10">
    <property type="entry name" value="Multidrug resistance protein D"/>
    <property type="match status" value="1"/>
</dbReference>
<keyword evidence="2 5" id="KW-0812">Transmembrane</keyword>
<keyword evidence="4 5" id="KW-0472">Membrane</keyword>
<dbReference type="SUPFAM" id="SSF103473">
    <property type="entry name" value="MFS general substrate transporter"/>
    <property type="match status" value="2"/>
</dbReference>
<dbReference type="InterPro" id="IPR020846">
    <property type="entry name" value="MFS_dom"/>
</dbReference>
<feature type="transmembrane region" description="Helical" evidence="5">
    <location>
        <begin position="89"/>
        <end position="112"/>
    </location>
</feature>
<dbReference type="PROSITE" id="PS50850">
    <property type="entry name" value="MFS"/>
    <property type="match status" value="1"/>
</dbReference>
<dbReference type="Proteomes" id="UP000604475">
    <property type="component" value="Unassembled WGS sequence"/>
</dbReference>
<evidence type="ECO:0000313" key="8">
    <source>
        <dbReference type="Proteomes" id="UP000604475"/>
    </source>
</evidence>
<evidence type="ECO:0000259" key="6">
    <source>
        <dbReference type="PROSITE" id="PS50850"/>
    </source>
</evidence>
<dbReference type="AlphaFoldDB" id="A0A937RHD8"/>
<evidence type="ECO:0000256" key="4">
    <source>
        <dbReference type="ARBA" id="ARBA00023136"/>
    </source>
</evidence>
<feature type="transmembrane region" description="Helical" evidence="5">
    <location>
        <begin position="424"/>
        <end position="440"/>
    </location>
</feature>
<feature type="transmembrane region" description="Helical" evidence="5">
    <location>
        <begin position="378"/>
        <end position="403"/>
    </location>
</feature>
<feature type="transmembrane region" description="Helical" evidence="5">
    <location>
        <begin position="319"/>
        <end position="337"/>
    </location>
</feature>
<protein>
    <submittedName>
        <fullName evidence="7">MFS transporter</fullName>
    </submittedName>
</protein>
<evidence type="ECO:0000313" key="7">
    <source>
        <dbReference type="EMBL" id="MBL7627399.1"/>
    </source>
</evidence>
<keyword evidence="3 5" id="KW-1133">Transmembrane helix</keyword>
<feature type="transmembrane region" description="Helical" evidence="5">
    <location>
        <begin position="57"/>
        <end position="77"/>
    </location>
</feature>
<name>A0A937RHD8_9ACTN</name>
<feature type="transmembrane region" description="Helical" evidence="5">
    <location>
        <begin position="349"/>
        <end position="372"/>
    </location>
</feature>
<dbReference type="PANTHER" id="PTHR42718:SF39">
    <property type="entry name" value="ACTINORHODIN TRANSPORTER-RELATED"/>
    <property type="match status" value="1"/>
</dbReference>
<feature type="domain" description="Major facilitator superfamily (MFS) profile" evidence="6">
    <location>
        <begin position="23"/>
        <end position="474"/>
    </location>
</feature>
<comment type="caution">
    <text evidence="7">The sequence shown here is derived from an EMBL/GenBank/DDBJ whole genome shotgun (WGS) entry which is preliminary data.</text>
</comment>
<dbReference type="EMBL" id="JAEACQ010000160">
    <property type="protein sequence ID" value="MBL7627399.1"/>
    <property type="molecule type" value="Genomic_DNA"/>
</dbReference>
<organism evidence="7 8">
    <name type="scientific">Frankia nepalensis</name>
    <dbReference type="NCBI Taxonomy" id="1836974"/>
    <lineage>
        <taxon>Bacteria</taxon>
        <taxon>Bacillati</taxon>
        <taxon>Actinomycetota</taxon>
        <taxon>Actinomycetes</taxon>
        <taxon>Frankiales</taxon>
        <taxon>Frankiaceae</taxon>
        <taxon>Frankia</taxon>
    </lineage>
</organism>
<proteinExistence type="predicted"/>
<evidence type="ECO:0000256" key="2">
    <source>
        <dbReference type="ARBA" id="ARBA00022692"/>
    </source>
</evidence>
<evidence type="ECO:0000256" key="5">
    <source>
        <dbReference type="SAM" id="Phobius"/>
    </source>
</evidence>
<feature type="transmembrane region" description="Helical" evidence="5">
    <location>
        <begin position="452"/>
        <end position="473"/>
    </location>
</feature>
<feature type="transmembrane region" description="Helical" evidence="5">
    <location>
        <begin position="147"/>
        <end position="175"/>
    </location>
</feature>
<dbReference type="CDD" id="cd17321">
    <property type="entry name" value="MFS_MMR_MDR_like"/>
    <property type="match status" value="1"/>
</dbReference>
<feature type="transmembrane region" description="Helical" evidence="5">
    <location>
        <begin position="181"/>
        <end position="198"/>
    </location>
</feature>
<feature type="transmembrane region" description="Helical" evidence="5">
    <location>
        <begin position="241"/>
        <end position="260"/>
    </location>
</feature>
<comment type="subcellular location">
    <subcellularLocation>
        <location evidence="1">Cell membrane</location>
        <topology evidence="1">Multi-pass membrane protein</topology>
    </subcellularLocation>
</comment>
<evidence type="ECO:0000256" key="1">
    <source>
        <dbReference type="ARBA" id="ARBA00004651"/>
    </source>
</evidence>
<dbReference type="InterPro" id="IPR036259">
    <property type="entry name" value="MFS_trans_sf"/>
</dbReference>
<keyword evidence="8" id="KW-1185">Reference proteome</keyword>
<reference evidence="7" key="1">
    <citation type="submission" date="2020-12" db="EMBL/GenBank/DDBJ databases">
        <title>Genomic characterization of non-nitrogen-fixing Frankia strains.</title>
        <authorList>
            <person name="Carlos-Shanley C."/>
            <person name="Guerra T."/>
            <person name="Hahn D."/>
        </authorList>
    </citation>
    <scope>NUCLEOTIDE SEQUENCE</scope>
    <source>
        <strain evidence="7">CN6</strain>
    </source>
</reference>
<dbReference type="GO" id="GO:0022857">
    <property type="term" value="F:transmembrane transporter activity"/>
    <property type="evidence" value="ECO:0007669"/>
    <property type="project" value="InterPro"/>
</dbReference>
<dbReference type="Pfam" id="PF07690">
    <property type="entry name" value="MFS_1"/>
    <property type="match status" value="2"/>
</dbReference>
<dbReference type="Gene3D" id="1.20.1250.20">
    <property type="entry name" value="MFS general substrate transporter like domains"/>
    <property type="match status" value="1"/>
</dbReference>
<dbReference type="InterPro" id="IPR011701">
    <property type="entry name" value="MFS"/>
</dbReference>
<feature type="transmembrane region" description="Helical" evidence="5">
    <location>
        <begin position="287"/>
        <end position="307"/>
    </location>
</feature>
<sequence>MTDGLLPEGQRTRAVPPVMGALGLAALLTGAALPTVDFFIVNVALPRIDADLHASTSALTLVVAGYAISYALLLVIGGRLGDRLGRRRLFLTGLAAFVVASLACGLAPGIVALVVGRVAQGASAALMLPQILATIQSTTEGEQRARAIGLFSAVGGICVIVGQVLGGLLVAAYIAGAGWRPIFLLNLPIGVVALALAWRTVPDTRSATPAPVDWLGTLVFGAATLALLVPLDLGRTWGWPWWTWLLLGVAVSAGAFLVRVERRAERQGRAPLLPPSLLRVPSMWKGLLMNSPWFGVFGGFSFAYTVTFQDALRRGPLEAGLGLAPMALGAFLAAMRSARVVTRIGGPRVVSLGAAIQGLGIFGTMTATFAAWPGLGAAILIPSMFVTGAGQGLVMTALYRVVLSRVPPDLAGAGSGVLTTSQQAVTALGVAVIGSLYEALATPSSLGPRDAFLVVLGIQLAVVALVACFGRTLPDLPEHAERPARTHRRLPTAERLAR</sequence>
<evidence type="ECO:0000256" key="3">
    <source>
        <dbReference type="ARBA" id="ARBA00022989"/>
    </source>
</evidence>